<dbReference type="EMBL" id="PHIG01000063">
    <property type="protein sequence ID" value="PJK27437.1"/>
    <property type="molecule type" value="Genomic_DNA"/>
</dbReference>
<proteinExistence type="predicted"/>
<dbReference type="InterPro" id="IPR036700">
    <property type="entry name" value="BOBF_sf"/>
</dbReference>
<dbReference type="InterPro" id="IPR005220">
    <property type="entry name" value="CarO-like"/>
</dbReference>
<dbReference type="OrthoDB" id="8482074at2"/>
<comment type="caution">
    <text evidence="3">The sequence shown here is derived from an EMBL/GenBank/DDBJ whole genome shotgun (WGS) entry which is preliminary data.</text>
</comment>
<organism evidence="3 4">
    <name type="scientific">Minwuia thermotolerans</name>
    <dbReference type="NCBI Taxonomy" id="2056226"/>
    <lineage>
        <taxon>Bacteria</taxon>
        <taxon>Pseudomonadati</taxon>
        <taxon>Pseudomonadota</taxon>
        <taxon>Alphaproteobacteria</taxon>
        <taxon>Minwuiales</taxon>
        <taxon>Minwuiaceae</taxon>
        <taxon>Minwuia</taxon>
    </lineage>
</organism>
<feature type="chain" id="PRO_5014696045" evidence="2">
    <location>
        <begin position="24"/>
        <end position="220"/>
    </location>
</feature>
<evidence type="ECO:0000313" key="4">
    <source>
        <dbReference type="Proteomes" id="UP000229498"/>
    </source>
</evidence>
<dbReference type="RefSeq" id="WP_109795150.1">
    <property type="nucleotide sequence ID" value="NZ_PHIG01000063.1"/>
</dbReference>
<evidence type="ECO:0000313" key="3">
    <source>
        <dbReference type="EMBL" id="PJK27437.1"/>
    </source>
</evidence>
<reference evidence="3 4" key="1">
    <citation type="submission" date="2017-11" db="EMBL/GenBank/DDBJ databases">
        <title>Draft genome sequence of Rhizobiales bacterium SY3-13.</title>
        <authorList>
            <person name="Sun C."/>
        </authorList>
    </citation>
    <scope>NUCLEOTIDE SEQUENCE [LARGE SCALE GENOMIC DNA]</scope>
    <source>
        <strain evidence="3 4">SY3-13</strain>
    </source>
</reference>
<dbReference type="Proteomes" id="UP000229498">
    <property type="component" value="Unassembled WGS sequence"/>
</dbReference>
<keyword evidence="1 2" id="KW-0732">Signal</keyword>
<protein>
    <submittedName>
        <fullName evidence="3">Uncharacterized protein</fullName>
    </submittedName>
</protein>
<evidence type="ECO:0000256" key="2">
    <source>
        <dbReference type="SAM" id="SignalP"/>
    </source>
</evidence>
<accession>A0A2M9FVF3</accession>
<dbReference type="Gene3D" id="2.40.50.200">
    <property type="entry name" value="Bacterial OB-fold"/>
    <property type="match status" value="1"/>
</dbReference>
<name>A0A2M9FVF3_9PROT</name>
<feature type="signal peptide" evidence="2">
    <location>
        <begin position="1"/>
        <end position="23"/>
    </location>
</feature>
<dbReference type="AlphaFoldDB" id="A0A2M9FVF3"/>
<dbReference type="SUPFAM" id="SSF101756">
    <property type="entry name" value="Hypothetical protein YgiW"/>
    <property type="match status" value="1"/>
</dbReference>
<sequence length="220" mass="23482">MTNRKGYLGICCAAALLAAPAAAADNSAPLGEDEEWISLTGTVESVEDDDFVMVYRGGGIAVEMDEHEVDAENWLRVGDRVTVSGEVDEDFYDRRSIEADSVYVPRLNEYFYADREDGLRHDHAVGAHTAAGLDRIATASDDEFLSVTGRVVAISGNELMVDVGGRAVNVDGGDLDRPAIDEDVDVGDLVSVSGEMDAAGLFNTEPDIDADSITVLRHAG</sequence>
<gene>
    <name evidence="3" type="ORF">CVT23_21160</name>
</gene>
<dbReference type="Pfam" id="PF04076">
    <property type="entry name" value="BOF"/>
    <property type="match status" value="1"/>
</dbReference>
<evidence type="ECO:0000256" key="1">
    <source>
        <dbReference type="ARBA" id="ARBA00022729"/>
    </source>
</evidence>
<keyword evidence="4" id="KW-1185">Reference proteome</keyword>